<evidence type="ECO:0000256" key="4">
    <source>
        <dbReference type="ARBA" id="ARBA00022692"/>
    </source>
</evidence>
<dbReference type="Proteomes" id="UP000623467">
    <property type="component" value="Unassembled WGS sequence"/>
</dbReference>
<organism evidence="11 12">
    <name type="scientific">Mycena sanguinolenta</name>
    <dbReference type="NCBI Taxonomy" id="230812"/>
    <lineage>
        <taxon>Eukaryota</taxon>
        <taxon>Fungi</taxon>
        <taxon>Dikarya</taxon>
        <taxon>Basidiomycota</taxon>
        <taxon>Agaricomycotina</taxon>
        <taxon>Agaricomycetes</taxon>
        <taxon>Agaricomycetidae</taxon>
        <taxon>Agaricales</taxon>
        <taxon>Marasmiineae</taxon>
        <taxon>Mycenaceae</taxon>
        <taxon>Mycena</taxon>
    </lineage>
</organism>
<accession>A0A8H7DF34</accession>
<protein>
    <submittedName>
        <fullName evidence="11">Pheromone receptor</fullName>
    </submittedName>
</protein>
<evidence type="ECO:0000256" key="6">
    <source>
        <dbReference type="ARBA" id="ARBA00023040"/>
    </source>
</evidence>
<dbReference type="InterPro" id="IPR001499">
    <property type="entry name" value="GPCR_STE3"/>
</dbReference>
<dbReference type="Pfam" id="PF02076">
    <property type="entry name" value="STE3"/>
    <property type="match status" value="1"/>
</dbReference>
<keyword evidence="7 10" id="KW-0472">Membrane</keyword>
<comment type="subcellular location">
    <subcellularLocation>
        <location evidence="1">Membrane</location>
        <topology evidence="1">Multi-pass membrane protein</topology>
    </subcellularLocation>
</comment>
<proteinExistence type="inferred from homology"/>
<comment type="similarity">
    <text evidence="2">Belongs to the G-protein coupled receptor 4 family.</text>
</comment>
<feature type="transmembrane region" description="Helical" evidence="10">
    <location>
        <begin position="72"/>
        <end position="90"/>
    </location>
</feature>
<feature type="transmembrane region" description="Helical" evidence="10">
    <location>
        <begin position="102"/>
        <end position="124"/>
    </location>
</feature>
<reference evidence="11" key="1">
    <citation type="submission" date="2020-05" db="EMBL/GenBank/DDBJ databases">
        <title>Mycena genomes resolve the evolution of fungal bioluminescence.</title>
        <authorList>
            <person name="Tsai I.J."/>
        </authorList>
    </citation>
    <scope>NUCLEOTIDE SEQUENCE</scope>
    <source>
        <strain evidence="11">160909Yilan</strain>
    </source>
</reference>
<feature type="transmembrane region" description="Helical" evidence="10">
    <location>
        <begin position="195"/>
        <end position="223"/>
    </location>
</feature>
<evidence type="ECO:0000256" key="1">
    <source>
        <dbReference type="ARBA" id="ARBA00004141"/>
    </source>
</evidence>
<comment type="caution">
    <text evidence="11">The sequence shown here is derived from an EMBL/GenBank/DDBJ whole genome shotgun (WGS) entry which is preliminary data.</text>
</comment>
<dbReference type="EMBL" id="JACAZH010000003">
    <property type="protein sequence ID" value="KAF7373119.1"/>
    <property type="molecule type" value="Genomic_DNA"/>
</dbReference>
<name>A0A8H7DF34_9AGAR</name>
<evidence type="ECO:0000256" key="8">
    <source>
        <dbReference type="ARBA" id="ARBA00023170"/>
    </source>
</evidence>
<feature type="transmembrane region" description="Helical" evidence="10">
    <location>
        <begin position="6"/>
        <end position="22"/>
    </location>
</feature>
<keyword evidence="6" id="KW-0297">G-protein coupled receptor</keyword>
<dbReference type="OrthoDB" id="2874149at2759"/>
<dbReference type="CDD" id="cd14966">
    <property type="entry name" value="7tmD_STE3"/>
    <property type="match status" value="1"/>
</dbReference>
<dbReference type="PRINTS" id="PR00899">
    <property type="entry name" value="GPCRSTE3"/>
</dbReference>
<keyword evidence="4 10" id="KW-0812">Transmembrane</keyword>
<evidence type="ECO:0000256" key="3">
    <source>
        <dbReference type="ARBA" id="ARBA00022507"/>
    </source>
</evidence>
<evidence type="ECO:0000256" key="2">
    <source>
        <dbReference type="ARBA" id="ARBA00011085"/>
    </source>
</evidence>
<gene>
    <name evidence="11" type="ORF">MSAN_00519700</name>
</gene>
<dbReference type="Gene3D" id="1.20.1070.10">
    <property type="entry name" value="Rhodopsin 7-helix transmembrane proteins"/>
    <property type="match status" value="1"/>
</dbReference>
<feature type="transmembrane region" description="Helical" evidence="10">
    <location>
        <begin position="144"/>
        <end position="174"/>
    </location>
</feature>
<keyword evidence="3" id="KW-0589">Pheromone response</keyword>
<keyword evidence="5 10" id="KW-1133">Transmembrane helix</keyword>
<evidence type="ECO:0000256" key="7">
    <source>
        <dbReference type="ARBA" id="ARBA00023136"/>
    </source>
</evidence>
<dbReference type="GO" id="GO:0004932">
    <property type="term" value="F:mating-type factor pheromone receptor activity"/>
    <property type="evidence" value="ECO:0007669"/>
    <property type="project" value="InterPro"/>
</dbReference>
<keyword evidence="9" id="KW-0807">Transducer</keyword>
<dbReference type="GO" id="GO:0005886">
    <property type="term" value="C:plasma membrane"/>
    <property type="evidence" value="ECO:0007669"/>
    <property type="project" value="TreeGrafter"/>
</dbReference>
<dbReference type="GO" id="GO:0000750">
    <property type="term" value="P:pheromone-dependent signal transduction involved in conjugation with cellular fusion"/>
    <property type="evidence" value="ECO:0007669"/>
    <property type="project" value="TreeGrafter"/>
</dbReference>
<evidence type="ECO:0000313" key="12">
    <source>
        <dbReference type="Proteomes" id="UP000623467"/>
    </source>
</evidence>
<evidence type="ECO:0000256" key="5">
    <source>
        <dbReference type="ARBA" id="ARBA00022989"/>
    </source>
</evidence>
<dbReference type="PANTHER" id="PTHR28097:SF1">
    <property type="entry name" value="PHEROMONE A FACTOR RECEPTOR"/>
    <property type="match status" value="1"/>
</dbReference>
<evidence type="ECO:0000313" key="11">
    <source>
        <dbReference type="EMBL" id="KAF7373119.1"/>
    </source>
</evidence>
<sequence>MHLEMPIGAFLACALLLVPLPWHWRKRNITTLSMIAWLFMSNFTYGINAIIWSGRVHDIAPIWCDIVAKSHIGATAAGPATCLSLVLQLWRVATSRPDNTKTFVLDIFLCWGYPTITMALHYIVQGHRFNIWENFGCFHATYGSIQAILILYGPITVIGVLNFVFGGLAFFNFWRYRHSFAAGLERQKSPFTMRRYVRAMIVSILIAIWDAAVIVVVDMVVWYHGLLPYTSWADVHFDFWRVEQIPIVEMTPHEHLLFPVMWWTVPASAYWFFCCFALGDEGATEYALWYRWVLRLFGRTDPSVGDSVELQQSSPPPPIYITEIIHIKPDFDVASNHVSFDNIDDL</sequence>
<dbReference type="PANTHER" id="PTHR28097">
    <property type="entry name" value="PHEROMONE A FACTOR RECEPTOR"/>
    <property type="match status" value="1"/>
</dbReference>
<keyword evidence="8 11" id="KW-0675">Receptor</keyword>
<evidence type="ECO:0000256" key="10">
    <source>
        <dbReference type="SAM" id="Phobius"/>
    </source>
</evidence>
<dbReference type="AlphaFoldDB" id="A0A8H7DF34"/>
<feature type="transmembrane region" description="Helical" evidence="10">
    <location>
        <begin position="260"/>
        <end position="279"/>
    </location>
</feature>
<keyword evidence="12" id="KW-1185">Reference proteome</keyword>
<evidence type="ECO:0000256" key="9">
    <source>
        <dbReference type="ARBA" id="ARBA00023224"/>
    </source>
</evidence>
<feature type="transmembrane region" description="Helical" evidence="10">
    <location>
        <begin position="34"/>
        <end position="52"/>
    </location>
</feature>